<evidence type="ECO:0000313" key="2">
    <source>
        <dbReference type="EMBL" id="TCP22150.1"/>
    </source>
</evidence>
<protein>
    <submittedName>
        <fullName evidence="2">S4 domain protein YaaA</fullName>
    </submittedName>
</protein>
<reference evidence="2 3" key="1">
    <citation type="submission" date="2019-03" db="EMBL/GenBank/DDBJ databases">
        <title>Genomic Encyclopedia of Type Strains, Phase IV (KMG-IV): sequencing the most valuable type-strain genomes for metagenomic binning, comparative biology and taxonomic classification.</title>
        <authorList>
            <person name="Goeker M."/>
        </authorList>
    </citation>
    <scope>NUCLEOTIDE SEQUENCE [LARGE SCALE GENOMIC DNA]</scope>
    <source>
        <strain evidence="2 3">DSM 19377</strain>
    </source>
</reference>
<gene>
    <name evidence="2" type="ORF">EV207_13741</name>
</gene>
<keyword evidence="1" id="KW-0694">RNA-binding</keyword>
<keyword evidence="3" id="KW-1185">Reference proteome</keyword>
<sequence length="72" mass="8214">MEKVEILPGQDYITLGQLLKYTGVIDTGGQAKWFLSENSVWINNEPDNRRGKKLYAGDQITIENIGNYIVQR</sequence>
<name>A0A4R2NKV7_9BACL</name>
<dbReference type="InterPro" id="IPR014330">
    <property type="entry name" value="RNA-bd_S4-rel_YaaA"/>
</dbReference>
<dbReference type="PROSITE" id="PS50889">
    <property type="entry name" value="S4"/>
    <property type="match status" value="1"/>
</dbReference>
<dbReference type="RefSeq" id="WP_132747614.1">
    <property type="nucleotide sequence ID" value="NZ_SLXK01000037.1"/>
</dbReference>
<evidence type="ECO:0000313" key="3">
    <source>
        <dbReference type="Proteomes" id="UP000295416"/>
    </source>
</evidence>
<dbReference type="AlphaFoldDB" id="A0A4R2NKV7"/>
<dbReference type="Pfam" id="PF13275">
    <property type="entry name" value="S4_2"/>
    <property type="match status" value="1"/>
</dbReference>
<organism evidence="2 3">
    <name type="scientific">Scopulibacillus darangshiensis</name>
    <dbReference type="NCBI Taxonomy" id="442528"/>
    <lineage>
        <taxon>Bacteria</taxon>
        <taxon>Bacillati</taxon>
        <taxon>Bacillota</taxon>
        <taxon>Bacilli</taxon>
        <taxon>Bacillales</taxon>
        <taxon>Sporolactobacillaceae</taxon>
        <taxon>Scopulibacillus</taxon>
    </lineage>
</organism>
<proteinExistence type="predicted"/>
<dbReference type="GO" id="GO:0003723">
    <property type="term" value="F:RNA binding"/>
    <property type="evidence" value="ECO:0007669"/>
    <property type="project" value="UniProtKB-KW"/>
</dbReference>
<dbReference type="SUPFAM" id="SSF55174">
    <property type="entry name" value="Alpha-L RNA-binding motif"/>
    <property type="match status" value="1"/>
</dbReference>
<dbReference type="NCBIfam" id="TIGR02988">
    <property type="entry name" value="YaaA_near_RecF"/>
    <property type="match status" value="1"/>
</dbReference>
<accession>A0A4R2NKV7</accession>
<dbReference type="Proteomes" id="UP000295416">
    <property type="component" value="Unassembled WGS sequence"/>
</dbReference>
<comment type="caution">
    <text evidence="2">The sequence shown here is derived from an EMBL/GenBank/DDBJ whole genome shotgun (WGS) entry which is preliminary data.</text>
</comment>
<dbReference type="Gene3D" id="3.10.290.10">
    <property type="entry name" value="RNA-binding S4 domain"/>
    <property type="match status" value="1"/>
</dbReference>
<dbReference type="InterPro" id="IPR036986">
    <property type="entry name" value="S4_RNA-bd_sf"/>
</dbReference>
<dbReference type="EMBL" id="SLXK01000037">
    <property type="protein sequence ID" value="TCP22150.1"/>
    <property type="molecule type" value="Genomic_DNA"/>
</dbReference>
<evidence type="ECO:0000256" key="1">
    <source>
        <dbReference type="PROSITE-ProRule" id="PRU00182"/>
    </source>
</evidence>
<dbReference type="OrthoDB" id="9811532at2"/>